<dbReference type="GO" id="GO:0046513">
    <property type="term" value="P:ceramide biosynthetic process"/>
    <property type="evidence" value="ECO:0007669"/>
    <property type="project" value="TreeGrafter"/>
</dbReference>
<evidence type="ECO:0000313" key="5">
    <source>
        <dbReference type="Proteomes" id="UP000316778"/>
    </source>
</evidence>
<keyword evidence="2" id="KW-0472">Membrane</keyword>
<dbReference type="Pfam" id="PF08557">
    <property type="entry name" value="Lipid_DES"/>
    <property type="match status" value="1"/>
</dbReference>
<feature type="transmembrane region" description="Helical" evidence="2">
    <location>
        <begin position="39"/>
        <end position="57"/>
    </location>
</feature>
<proteinExistence type="predicted"/>
<dbReference type="SMART" id="SM01269">
    <property type="entry name" value="Lipid_DES"/>
    <property type="match status" value="1"/>
</dbReference>
<dbReference type="Pfam" id="PF00487">
    <property type="entry name" value="FA_desaturase"/>
    <property type="match status" value="1"/>
</dbReference>
<dbReference type="PANTHER" id="PTHR12879">
    <property type="entry name" value="SPHINGOLIPID DELTA 4 DESATURASE/C-4 HYDROXYLASE PROTEIN DES2"/>
    <property type="match status" value="1"/>
</dbReference>
<keyword evidence="5" id="KW-1185">Reference proteome</keyword>
<dbReference type="InterPro" id="IPR013866">
    <property type="entry name" value="Sphingolipid_d4-desaturase_N"/>
</dbReference>
<accession>A0A562SYW8</accession>
<evidence type="ECO:0000313" key="4">
    <source>
        <dbReference type="EMBL" id="TWI86258.1"/>
    </source>
</evidence>
<dbReference type="InterPro" id="IPR005804">
    <property type="entry name" value="FA_desaturase_dom"/>
</dbReference>
<dbReference type="Proteomes" id="UP000316778">
    <property type="component" value="Unassembled WGS sequence"/>
</dbReference>
<evidence type="ECO:0000256" key="1">
    <source>
        <dbReference type="SAM" id="MobiDB-lite"/>
    </source>
</evidence>
<feature type="transmembrane region" description="Helical" evidence="2">
    <location>
        <begin position="182"/>
        <end position="201"/>
    </location>
</feature>
<feature type="transmembrane region" description="Helical" evidence="2">
    <location>
        <begin position="63"/>
        <end position="85"/>
    </location>
</feature>
<feature type="compositionally biased region" description="Basic and acidic residues" evidence="1">
    <location>
        <begin position="320"/>
        <end position="331"/>
    </location>
</feature>
<feature type="region of interest" description="Disordered" evidence="1">
    <location>
        <begin position="320"/>
        <end position="345"/>
    </location>
</feature>
<dbReference type="OrthoDB" id="9792534at2"/>
<feature type="domain" description="Sphingolipid delta4-desaturase N-terminal" evidence="3">
    <location>
        <begin position="2"/>
        <end position="40"/>
    </location>
</feature>
<keyword evidence="2" id="KW-0812">Transmembrane</keyword>
<dbReference type="AlphaFoldDB" id="A0A562SYW8"/>
<comment type="caution">
    <text evidence="4">The sequence shown here is derived from an EMBL/GenBank/DDBJ whole genome shotgun (WGS) entry which is preliminary data.</text>
</comment>
<reference evidence="4 5" key="1">
    <citation type="journal article" date="2013" name="Stand. Genomic Sci.">
        <title>Genomic Encyclopedia of Type Strains, Phase I: The one thousand microbial genomes (KMG-I) project.</title>
        <authorList>
            <person name="Kyrpides N.C."/>
            <person name="Woyke T."/>
            <person name="Eisen J.A."/>
            <person name="Garrity G."/>
            <person name="Lilburn T.G."/>
            <person name="Beck B.J."/>
            <person name="Whitman W.B."/>
            <person name="Hugenholtz P."/>
            <person name="Klenk H.P."/>
        </authorList>
    </citation>
    <scope>NUCLEOTIDE SEQUENCE [LARGE SCALE GENOMIC DNA]</scope>
    <source>
        <strain evidence="4 5">DSM 13484</strain>
    </source>
</reference>
<feature type="transmembrane region" description="Helical" evidence="2">
    <location>
        <begin position="208"/>
        <end position="227"/>
    </location>
</feature>
<gene>
    <name evidence="4" type="ORF">LX66_3510</name>
</gene>
<feature type="compositionally biased region" description="Polar residues" evidence="1">
    <location>
        <begin position="332"/>
        <end position="345"/>
    </location>
</feature>
<feature type="transmembrane region" description="Helical" evidence="2">
    <location>
        <begin position="152"/>
        <end position="170"/>
    </location>
</feature>
<dbReference type="RefSeq" id="WP_145715918.1">
    <property type="nucleotide sequence ID" value="NZ_BAAAFY010000005.1"/>
</dbReference>
<keyword evidence="2" id="KW-1133">Transmembrane helix</keyword>
<evidence type="ECO:0000256" key="2">
    <source>
        <dbReference type="SAM" id="Phobius"/>
    </source>
</evidence>
<name>A0A562SYW8_CHIJA</name>
<dbReference type="EMBL" id="VLLG01000004">
    <property type="protein sequence ID" value="TWI86258.1"/>
    <property type="molecule type" value="Genomic_DNA"/>
</dbReference>
<evidence type="ECO:0000259" key="3">
    <source>
        <dbReference type="SMART" id="SM01269"/>
    </source>
</evidence>
<dbReference type="PANTHER" id="PTHR12879:SF8">
    <property type="entry name" value="SPHINGOLIPID DELTA(4)-DESATURASE DES1"/>
    <property type="match status" value="1"/>
</dbReference>
<organism evidence="4 5">
    <name type="scientific">Chitinophaga japonensis</name>
    <name type="common">Flexibacter japonensis</name>
    <dbReference type="NCBI Taxonomy" id="104662"/>
    <lineage>
        <taxon>Bacteria</taxon>
        <taxon>Pseudomonadati</taxon>
        <taxon>Bacteroidota</taxon>
        <taxon>Chitinophagia</taxon>
        <taxon>Chitinophagales</taxon>
        <taxon>Chitinophagaceae</taxon>
        <taxon>Chitinophaga</taxon>
    </lineage>
</organism>
<sequence length="345" mass="40118">MTKRSDFVYSTYSEPHRIRTKEILKKHPSIRNLIGKNPWTFMAIVGLVAFQIVLAWLVADQSWWIVAGAAYLLGAFADHALFVMIHECAHKLIFKKPAANRLAGIFANIPQVVPSSVSFERYHIKHHSFQGVHELDADLPNRWEARLINNYFIGKAIWLLFFPIFQIFRISRLKEIKPFDGWIALNWLVQIAFVTAISLVWGPKAIGFLVLSFFFSVGLHPLGARWIQEHYLTHGEQETYSYYGVLNNVAFNVGYHNEHHDFPSIPWNRLPEIRKGASSFYDTLYYHTSWTKLFFRFLFDKEISLFSRIVRSNRGKVQLTDESRPDAEMTKEQVQANINASEQVR</sequence>
<protein>
    <submittedName>
        <fullName evidence="4">Sphingolipid delta-4 desaturase</fullName>
    </submittedName>
</protein>
<dbReference type="GO" id="GO:0042284">
    <property type="term" value="F:sphingolipid delta-4 desaturase activity"/>
    <property type="evidence" value="ECO:0007669"/>
    <property type="project" value="TreeGrafter"/>
</dbReference>
<dbReference type="GO" id="GO:0016020">
    <property type="term" value="C:membrane"/>
    <property type="evidence" value="ECO:0007669"/>
    <property type="project" value="GOC"/>
</dbReference>